<keyword evidence="2" id="KW-1185">Reference proteome</keyword>
<evidence type="ECO:0000313" key="1">
    <source>
        <dbReference type="EMBL" id="KAK9241168.1"/>
    </source>
</evidence>
<protein>
    <submittedName>
        <fullName evidence="1">Uncharacterized protein</fullName>
    </submittedName>
</protein>
<gene>
    <name evidence="1" type="ORF">V1525DRAFT_205</name>
</gene>
<sequence length="591" mass="63353">MAATAFGGNPSAAIAAMMRKKLGGGDIDVTTTTLEVVTRPASAKKTAIDDGQEVKLTHMTKGRAKGPKRRLPTTATALPVASSEKQSTANKVKFAKSEISSTRSTPTLTEKPATITPLSTKSYSFPSGPRNSLVSQRSAMFSSSDSSASGARSKNASTSAAKAYQVPTTTSGPSKSAMTFNATADKPKPTTAAKPAFGVLKSGDKARPVSLIFPPQKSSEYEHVVDHTTRQQPPTYKQRPVIPDKPKLQALRGSSYSATVSTTKEVEAPGPLKKMQSFPVPSPKPKPKPESLMNDRRWDSKSGMTTAAAEKPLFMSTPALTLKAASSIDDKKQQPILRPKPVSIVKSIFESKEDAPELSPTSWRSPPKPDPARKPSIFHSRSKSYSGHSNIERPTLPPKPKALFSRHNTDEEEKVAHKNIAAVVHNHEMSAIAPATKPRSVSFLWGGRSVAPTSEASFSQPKATALGIWPKPLLEATGRPVPATEPKIYKQKDSLREESLISRTSDLPSASTQNTKPPRPSKPKPAGSTVVREPPILAILPKPVVREHEPVVSSKLSVRDRVSNWEVPSSTASTKGSTTITMLRAQTPLVS</sequence>
<organism evidence="1 2">
    <name type="scientific">Lipomyces kononenkoae</name>
    <name type="common">Yeast</name>
    <dbReference type="NCBI Taxonomy" id="34357"/>
    <lineage>
        <taxon>Eukaryota</taxon>
        <taxon>Fungi</taxon>
        <taxon>Dikarya</taxon>
        <taxon>Ascomycota</taxon>
        <taxon>Saccharomycotina</taxon>
        <taxon>Lipomycetes</taxon>
        <taxon>Lipomycetales</taxon>
        <taxon>Lipomycetaceae</taxon>
        <taxon>Lipomyces</taxon>
    </lineage>
</organism>
<accession>A0ACC3TB50</accession>
<proteinExistence type="predicted"/>
<dbReference type="EMBL" id="MU971335">
    <property type="protein sequence ID" value="KAK9241168.1"/>
    <property type="molecule type" value="Genomic_DNA"/>
</dbReference>
<name>A0ACC3TB50_LIPKO</name>
<dbReference type="Proteomes" id="UP001433508">
    <property type="component" value="Unassembled WGS sequence"/>
</dbReference>
<reference evidence="2" key="1">
    <citation type="journal article" date="2024" name="Front. Bioeng. Biotechnol.">
        <title>Genome-scale model development and genomic sequencing of the oleaginous clade Lipomyces.</title>
        <authorList>
            <person name="Czajka J.J."/>
            <person name="Han Y."/>
            <person name="Kim J."/>
            <person name="Mondo S.J."/>
            <person name="Hofstad B.A."/>
            <person name="Robles A."/>
            <person name="Haridas S."/>
            <person name="Riley R."/>
            <person name="LaButti K."/>
            <person name="Pangilinan J."/>
            <person name="Andreopoulos W."/>
            <person name="Lipzen A."/>
            <person name="Yan J."/>
            <person name="Wang M."/>
            <person name="Ng V."/>
            <person name="Grigoriev I.V."/>
            <person name="Spatafora J.W."/>
            <person name="Magnuson J.K."/>
            <person name="Baker S.E."/>
            <person name="Pomraning K.R."/>
        </authorList>
    </citation>
    <scope>NUCLEOTIDE SEQUENCE [LARGE SCALE GENOMIC DNA]</scope>
    <source>
        <strain evidence="2">CBS 7786</strain>
    </source>
</reference>
<evidence type="ECO:0000313" key="2">
    <source>
        <dbReference type="Proteomes" id="UP001433508"/>
    </source>
</evidence>
<comment type="caution">
    <text evidence="1">The sequence shown here is derived from an EMBL/GenBank/DDBJ whole genome shotgun (WGS) entry which is preliminary data.</text>
</comment>